<organism evidence="6 7">
    <name type="scientific">Ciona intestinalis</name>
    <name type="common">Transparent sea squirt</name>
    <name type="synonym">Ascidia intestinalis</name>
    <dbReference type="NCBI Taxonomy" id="7719"/>
    <lineage>
        <taxon>Eukaryota</taxon>
        <taxon>Metazoa</taxon>
        <taxon>Chordata</taxon>
        <taxon>Tunicata</taxon>
        <taxon>Ascidiacea</taxon>
        <taxon>Phlebobranchia</taxon>
        <taxon>Cionidae</taxon>
        <taxon>Ciona</taxon>
    </lineage>
</organism>
<dbReference type="Proteomes" id="UP000008144">
    <property type="component" value="Chromosome 3"/>
</dbReference>
<keyword evidence="2" id="KW-1015">Disulfide bond</keyword>
<dbReference type="InterPro" id="IPR013806">
    <property type="entry name" value="Kringle-like"/>
</dbReference>
<evidence type="ECO:0000259" key="5">
    <source>
        <dbReference type="PROSITE" id="PS51092"/>
    </source>
</evidence>
<reference evidence="6" key="2">
    <citation type="journal article" date="2008" name="Genome Biol.">
        <title>Improved genome assembly and evidence-based global gene model set for the chordate Ciona intestinalis: new insight into intron and operon populations.</title>
        <authorList>
            <person name="Satou Y."/>
            <person name="Mineta K."/>
            <person name="Ogasawara M."/>
            <person name="Sasakura Y."/>
            <person name="Shoguchi E."/>
            <person name="Ueno K."/>
            <person name="Yamada L."/>
            <person name="Matsumoto J."/>
            <person name="Wasserscheid J."/>
            <person name="Dewar K."/>
            <person name="Wiley G.B."/>
            <person name="Macmil S.L."/>
            <person name="Roe B.A."/>
            <person name="Zeller R.W."/>
            <person name="Hastings K.E."/>
            <person name="Lemaire P."/>
            <person name="Lindquist E."/>
            <person name="Endo T."/>
            <person name="Hotta K."/>
            <person name="Inaba K."/>
        </authorList>
    </citation>
    <scope>NUCLEOTIDE SEQUENCE [LARGE SCALE GENOMIC DNA]</scope>
    <source>
        <strain evidence="6">wild type</strain>
    </source>
</reference>
<dbReference type="EMBL" id="EAAA01001611">
    <property type="status" value="NOT_ANNOTATED_CDS"/>
    <property type="molecule type" value="Genomic_DNA"/>
</dbReference>
<dbReference type="InterPro" id="IPR036943">
    <property type="entry name" value="FN_type2_sf"/>
</dbReference>
<dbReference type="SUPFAM" id="SSF57440">
    <property type="entry name" value="Kringle-like"/>
    <property type="match status" value="2"/>
</dbReference>
<proteinExistence type="predicted"/>
<keyword evidence="4" id="KW-0732">Signal</keyword>
<dbReference type="Ensembl" id="ENSCINT00000022625.2">
    <property type="protein sequence ID" value="ENSCINP00000022379.2"/>
    <property type="gene ID" value="ENSCING00000011797.2"/>
</dbReference>
<dbReference type="InterPro" id="IPR000562">
    <property type="entry name" value="FN_type2_dom"/>
</dbReference>
<keyword evidence="7" id="KW-1185">Reference proteome</keyword>
<reference evidence="6" key="4">
    <citation type="submission" date="2025-09" db="UniProtKB">
        <authorList>
            <consortium name="Ensembl"/>
        </authorList>
    </citation>
    <scope>IDENTIFICATION</scope>
</reference>
<evidence type="ECO:0000313" key="7">
    <source>
        <dbReference type="Proteomes" id="UP000008144"/>
    </source>
</evidence>
<keyword evidence="1" id="KW-0677">Repeat</keyword>
<dbReference type="PROSITE" id="PS51092">
    <property type="entry name" value="FN2_2"/>
    <property type="match status" value="1"/>
</dbReference>
<dbReference type="AlphaFoldDB" id="F6SLU5"/>
<dbReference type="HOGENOM" id="CLU_1207144_0_0_1"/>
<reference evidence="7" key="1">
    <citation type="journal article" date="2002" name="Science">
        <title>The draft genome of Ciona intestinalis: insights into chordate and vertebrate origins.</title>
        <authorList>
            <person name="Dehal P."/>
            <person name="Satou Y."/>
            <person name="Campbell R.K."/>
            <person name="Chapman J."/>
            <person name="Degnan B."/>
            <person name="De Tomaso A."/>
            <person name="Davidson B."/>
            <person name="Di Gregorio A."/>
            <person name="Gelpke M."/>
            <person name="Goodstein D.M."/>
            <person name="Harafuji N."/>
            <person name="Hastings K.E."/>
            <person name="Ho I."/>
            <person name="Hotta K."/>
            <person name="Huang W."/>
            <person name="Kawashima T."/>
            <person name="Lemaire P."/>
            <person name="Martinez D."/>
            <person name="Meinertzhagen I.A."/>
            <person name="Necula S."/>
            <person name="Nonaka M."/>
            <person name="Putnam N."/>
            <person name="Rash S."/>
            <person name="Saiga H."/>
            <person name="Satake M."/>
            <person name="Terry A."/>
            <person name="Yamada L."/>
            <person name="Wang H.G."/>
            <person name="Awazu S."/>
            <person name="Azumi K."/>
            <person name="Boore J."/>
            <person name="Branno M."/>
            <person name="Chin-Bow S."/>
            <person name="DeSantis R."/>
            <person name="Doyle S."/>
            <person name="Francino P."/>
            <person name="Keys D.N."/>
            <person name="Haga S."/>
            <person name="Hayashi H."/>
            <person name="Hino K."/>
            <person name="Imai K.S."/>
            <person name="Inaba K."/>
            <person name="Kano S."/>
            <person name="Kobayashi K."/>
            <person name="Kobayashi M."/>
            <person name="Lee B.I."/>
            <person name="Makabe K.W."/>
            <person name="Manohar C."/>
            <person name="Matassi G."/>
            <person name="Medina M."/>
            <person name="Mochizuki Y."/>
            <person name="Mount S."/>
            <person name="Morishita T."/>
            <person name="Miura S."/>
            <person name="Nakayama A."/>
            <person name="Nishizaka S."/>
            <person name="Nomoto H."/>
            <person name="Ohta F."/>
            <person name="Oishi K."/>
            <person name="Rigoutsos I."/>
            <person name="Sano M."/>
            <person name="Sasaki A."/>
            <person name="Sasakura Y."/>
            <person name="Shoguchi E."/>
            <person name="Shin-i T."/>
            <person name="Spagnuolo A."/>
            <person name="Stainier D."/>
            <person name="Suzuki M.M."/>
            <person name="Tassy O."/>
            <person name="Takatori N."/>
            <person name="Tokuoka M."/>
            <person name="Yagi K."/>
            <person name="Yoshizaki F."/>
            <person name="Wada S."/>
            <person name="Zhang C."/>
            <person name="Hyatt P.D."/>
            <person name="Larimer F."/>
            <person name="Detter C."/>
            <person name="Doggett N."/>
            <person name="Glavina T."/>
            <person name="Hawkins T."/>
            <person name="Richardson P."/>
            <person name="Lucas S."/>
            <person name="Kohara Y."/>
            <person name="Levine M."/>
            <person name="Satoh N."/>
            <person name="Rokhsar D.S."/>
        </authorList>
    </citation>
    <scope>NUCLEOTIDE SEQUENCE [LARGE SCALE GENOMIC DNA]</scope>
</reference>
<evidence type="ECO:0000256" key="4">
    <source>
        <dbReference type="SAM" id="SignalP"/>
    </source>
</evidence>
<evidence type="ECO:0000256" key="3">
    <source>
        <dbReference type="PROSITE-ProRule" id="PRU00479"/>
    </source>
</evidence>
<comment type="caution">
    <text evidence="3">Lacks conserved residue(s) required for the propagation of feature annotation.</text>
</comment>
<feature type="chain" id="PRO_5003341595" description="Fibronectin type-II domain-containing protein" evidence="4">
    <location>
        <begin position="20"/>
        <end position="230"/>
    </location>
</feature>
<sequence>MRVLLVIATMYFILGTSYSIEEVCTKWHYKCVFPFEYNNHLHNSCLPYGTDTWCGIKPVITENERGTDFDYCSAECPKTDIRCTANHRCVLPFELDGKNITRCQVTFSGYEWCPITKDYKGAGAGIDWDYCVESCSEDLLNIQTTSTTTETTTRTTVPKTTTATDLPFSHTIKATTTETPPVDTTTSTIVPTTREYPRVETTTTITTELQLKHNIKATTGTKTTTIPTTT</sequence>
<name>F6SLU5_CIOIN</name>
<evidence type="ECO:0000256" key="2">
    <source>
        <dbReference type="ARBA" id="ARBA00023157"/>
    </source>
</evidence>
<evidence type="ECO:0000256" key="1">
    <source>
        <dbReference type="ARBA" id="ARBA00022737"/>
    </source>
</evidence>
<dbReference type="InParanoid" id="F6SLU5"/>
<evidence type="ECO:0000313" key="6">
    <source>
        <dbReference type="Ensembl" id="ENSCINP00000022379.2"/>
    </source>
</evidence>
<feature type="domain" description="Fibronectin type-II" evidence="5">
    <location>
        <begin position="84"/>
        <end position="133"/>
    </location>
</feature>
<feature type="signal peptide" evidence="4">
    <location>
        <begin position="1"/>
        <end position="19"/>
    </location>
</feature>
<dbReference type="OMA" id="IWIASIC"/>
<dbReference type="Pfam" id="PF00040">
    <property type="entry name" value="fn2"/>
    <property type="match status" value="2"/>
</dbReference>
<accession>F6SLU5</accession>
<reference evidence="6" key="3">
    <citation type="submission" date="2025-08" db="UniProtKB">
        <authorList>
            <consortium name="Ensembl"/>
        </authorList>
    </citation>
    <scope>IDENTIFICATION</scope>
</reference>
<dbReference type="Gene3D" id="2.10.10.10">
    <property type="entry name" value="Fibronectin, type II, collagen-binding"/>
    <property type="match status" value="2"/>
</dbReference>
<protein>
    <recommendedName>
        <fullName evidence="5">Fibronectin type-II domain-containing protein</fullName>
    </recommendedName>
</protein>